<dbReference type="PANTHER" id="PTHR46517:SF1">
    <property type="entry name" value="FRUCTOSE-2,6-BISPHOSPHATASE TIGAR"/>
    <property type="match status" value="1"/>
</dbReference>
<name>A0A0F7SPK2_PHARH</name>
<accession>A0A0F7SPK2</accession>
<feature type="region of interest" description="Disordered" evidence="2">
    <location>
        <begin position="224"/>
        <end position="290"/>
    </location>
</feature>
<dbReference type="AlphaFoldDB" id="A0A0F7SPK2"/>
<dbReference type="InterPro" id="IPR029033">
    <property type="entry name" value="His_PPase_superfam"/>
</dbReference>
<dbReference type="PANTHER" id="PTHR46517">
    <property type="entry name" value="FRUCTOSE-2,6-BISPHOSPHATASE TIGAR"/>
    <property type="match status" value="1"/>
</dbReference>
<organism evidence="3">
    <name type="scientific">Phaffia rhodozyma</name>
    <name type="common">Yeast</name>
    <name type="synonym">Xanthophyllomyces dendrorhous</name>
    <dbReference type="NCBI Taxonomy" id="264483"/>
    <lineage>
        <taxon>Eukaryota</taxon>
        <taxon>Fungi</taxon>
        <taxon>Dikarya</taxon>
        <taxon>Basidiomycota</taxon>
        <taxon>Agaricomycotina</taxon>
        <taxon>Tremellomycetes</taxon>
        <taxon>Cystofilobasidiales</taxon>
        <taxon>Mrakiaceae</taxon>
        <taxon>Phaffia</taxon>
    </lineage>
</organism>
<dbReference type="CDD" id="cd07067">
    <property type="entry name" value="HP_PGM_like"/>
    <property type="match status" value="1"/>
</dbReference>
<dbReference type="GO" id="GO:0043456">
    <property type="term" value="P:regulation of pentose-phosphate shunt"/>
    <property type="evidence" value="ECO:0007669"/>
    <property type="project" value="TreeGrafter"/>
</dbReference>
<dbReference type="GO" id="GO:0005829">
    <property type="term" value="C:cytosol"/>
    <property type="evidence" value="ECO:0007669"/>
    <property type="project" value="TreeGrafter"/>
</dbReference>
<dbReference type="GO" id="GO:0004331">
    <property type="term" value="F:fructose-2,6-bisphosphate 2-phosphatase activity"/>
    <property type="evidence" value="ECO:0007669"/>
    <property type="project" value="TreeGrafter"/>
</dbReference>
<evidence type="ECO:0000313" key="3">
    <source>
        <dbReference type="EMBL" id="CED82425.1"/>
    </source>
</evidence>
<dbReference type="Gene3D" id="3.40.50.1240">
    <property type="entry name" value="Phosphoglycerate mutase-like"/>
    <property type="match status" value="1"/>
</dbReference>
<proteinExistence type="predicted"/>
<dbReference type="SUPFAM" id="SSF53254">
    <property type="entry name" value="Phosphoglycerate mutase-like"/>
    <property type="match status" value="1"/>
</dbReference>
<dbReference type="InterPro" id="IPR051695">
    <property type="entry name" value="Phosphoglycerate_Mutase"/>
</dbReference>
<dbReference type="Pfam" id="PF00300">
    <property type="entry name" value="His_Phos_1"/>
    <property type="match status" value="1"/>
</dbReference>
<dbReference type="GO" id="GO:0045820">
    <property type="term" value="P:negative regulation of glycolytic process"/>
    <property type="evidence" value="ECO:0007669"/>
    <property type="project" value="TreeGrafter"/>
</dbReference>
<sequence>MQLDDSRHKPSPQFENRDYVSDHRPAWRIYREFDSPASMSTTMGLFRDIWAGSRDTPLSNHGMNQAKALGGSFKGVRITQIYASPLLRAKWTAEQIFEQNEASENLPPIVFSPLMQEQNFGQAEGKSWNNMSGNYKRLAGRTFSFEDGECLDDVGKRADRFIDGFLNHHLESSEQENIHIVAVAHGIFNSELMGTLLRRRPRRQNDPWNPVGMTNTGWHKVLITPTFTPSTSPSPSLTRSASPTATANADTLSSATAPNPSSVPAAPAPTKPVPGSALETPSGSILEKSDGREIRLKVEILRMNQTGHLKGLERQRGGVGNGAFDPKQGSLRSFFGGGGGGGSIGSCT</sequence>
<evidence type="ECO:0000256" key="1">
    <source>
        <dbReference type="ARBA" id="ARBA00022801"/>
    </source>
</evidence>
<reference evidence="3" key="1">
    <citation type="submission" date="2014-08" db="EMBL/GenBank/DDBJ databases">
        <authorList>
            <person name="Sharma Rahul"/>
            <person name="Thines Marco"/>
        </authorList>
    </citation>
    <scope>NUCLEOTIDE SEQUENCE</scope>
</reference>
<protein>
    <submittedName>
        <fullName evidence="3">Phosphoglycerate mutase</fullName>
    </submittedName>
</protein>
<dbReference type="InterPro" id="IPR013078">
    <property type="entry name" value="His_Pase_superF_clade-1"/>
</dbReference>
<dbReference type="EMBL" id="LN483124">
    <property type="protein sequence ID" value="CED82425.1"/>
    <property type="molecule type" value="Genomic_DNA"/>
</dbReference>
<keyword evidence="1" id="KW-0378">Hydrolase</keyword>
<evidence type="ECO:0000256" key="2">
    <source>
        <dbReference type="SAM" id="MobiDB-lite"/>
    </source>
</evidence>
<feature type="compositionally biased region" description="Low complexity" evidence="2">
    <location>
        <begin position="224"/>
        <end position="265"/>
    </location>
</feature>